<keyword evidence="4" id="KW-1185">Reference proteome</keyword>
<keyword evidence="2" id="KW-0472">Membrane</keyword>
<protein>
    <submittedName>
        <fullName evidence="3">Uncharacterized protein</fullName>
    </submittedName>
</protein>
<dbReference type="RefSeq" id="WP_240569662.1">
    <property type="nucleotide sequence ID" value="NZ_JAKVPY010000030.1"/>
</dbReference>
<keyword evidence="2" id="KW-0812">Transmembrane</keyword>
<keyword evidence="2" id="KW-1133">Transmembrane helix</keyword>
<dbReference type="Proteomes" id="UP001202117">
    <property type="component" value="Unassembled WGS sequence"/>
</dbReference>
<name>A0ABS9RZ90_9GAMM</name>
<proteinExistence type="predicted"/>
<comment type="caution">
    <text evidence="3">The sequence shown here is derived from an EMBL/GenBank/DDBJ whole genome shotgun (WGS) entry which is preliminary data.</text>
</comment>
<evidence type="ECO:0000256" key="1">
    <source>
        <dbReference type="SAM" id="MobiDB-lite"/>
    </source>
</evidence>
<sequence length="72" mass="8127">MAKIIQFPVERARRSVGIQPFPMSLVWFPLAMSGYFWLCSADAMLNYWGFVSGPTGHSGRSPQHRCQPGRRG</sequence>
<evidence type="ECO:0000313" key="3">
    <source>
        <dbReference type="EMBL" id="MCH4565139.1"/>
    </source>
</evidence>
<organism evidence="3 4">
    <name type="scientific">Halomonas flagellata</name>
    <dbReference type="NCBI Taxonomy" id="2920385"/>
    <lineage>
        <taxon>Bacteria</taxon>
        <taxon>Pseudomonadati</taxon>
        <taxon>Pseudomonadota</taxon>
        <taxon>Gammaproteobacteria</taxon>
        <taxon>Oceanospirillales</taxon>
        <taxon>Halomonadaceae</taxon>
        <taxon>Halomonas</taxon>
    </lineage>
</organism>
<feature type="region of interest" description="Disordered" evidence="1">
    <location>
        <begin position="53"/>
        <end position="72"/>
    </location>
</feature>
<dbReference type="EMBL" id="JAKVPY010000030">
    <property type="protein sequence ID" value="MCH4565139.1"/>
    <property type="molecule type" value="Genomic_DNA"/>
</dbReference>
<evidence type="ECO:0000256" key="2">
    <source>
        <dbReference type="SAM" id="Phobius"/>
    </source>
</evidence>
<accession>A0ABS9RZ90</accession>
<reference evidence="3 4" key="1">
    <citation type="submission" date="2022-02" db="EMBL/GenBank/DDBJ databases">
        <title>Halomonas fukangensis sp. nov., a halophilic bacterium isolated from a bulk soil of Kalidium foliatum at Fukang.</title>
        <authorList>
            <person name="Huang Y."/>
        </authorList>
    </citation>
    <scope>NUCLEOTIDE SEQUENCE [LARGE SCALE GENOMIC DNA]</scope>
    <source>
        <strain evidence="3 4">EGI 63088</strain>
    </source>
</reference>
<gene>
    <name evidence="3" type="ORF">MKP05_18740</name>
</gene>
<feature type="transmembrane region" description="Helical" evidence="2">
    <location>
        <begin position="21"/>
        <end position="38"/>
    </location>
</feature>
<evidence type="ECO:0000313" key="4">
    <source>
        <dbReference type="Proteomes" id="UP001202117"/>
    </source>
</evidence>